<keyword evidence="1" id="KW-1133">Transmembrane helix</keyword>
<feature type="transmembrane region" description="Helical" evidence="1">
    <location>
        <begin position="41"/>
        <end position="61"/>
    </location>
</feature>
<feature type="transmembrane region" description="Helical" evidence="1">
    <location>
        <begin position="134"/>
        <end position="155"/>
    </location>
</feature>
<dbReference type="SMART" id="SM00387">
    <property type="entry name" value="HATPase_c"/>
    <property type="match status" value="1"/>
</dbReference>
<keyword evidence="1" id="KW-0812">Transmembrane</keyword>
<dbReference type="PANTHER" id="PTHR40448">
    <property type="entry name" value="TWO-COMPONENT SENSOR HISTIDINE KINASE"/>
    <property type="match status" value="1"/>
</dbReference>
<dbReference type="Pfam" id="PF02518">
    <property type="entry name" value="HATPase_c"/>
    <property type="match status" value="1"/>
</dbReference>
<dbReference type="InterPro" id="IPR036890">
    <property type="entry name" value="HATPase_C_sf"/>
</dbReference>
<protein>
    <submittedName>
        <fullName evidence="3">GHKL domain-containing protein</fullName>
    </submittedName>
</protein>
<reference evidence="3 4" key="1">
    <citation type="submission" date="2020-08" db="EMBL/GenBank/DDBJ databases">
        <title>Genome public.</title>
        <authorList>
            <person name="Liu C."/>
            <person name="Sun Q."/>
        </authorList>
    </citation>
    <scope>NUCLEOTIDE SEQUENCE [LARGE SCALE GENOMIC DNA]</scope>
    <source>
        <strain evidence="3 4">NSJ-66</strain>
    </source>
</reference>
<evidence type="ECO:0000313" key="4">
    <source>
        <dbReference type="Proteomes" id="UP000634672"/>
    </source>
</evidence>
<name>A0ABR7H4Y6_9FIRM</name>
<sequence>MVNGMDTILKLLQILLDAGLILQCCQAVFKQREDREKKDFLLLPIITIFFMAARAELSVGSSPSGPQFAAEGYEIAPSNNVVLLLILILLILLMNSVYYKLPDNGWAFCGTMAVVSLYLLVRTVSVALLSLCGIWGNGILIGSRLLSLLFIFLLSHTDAFDRGRDTMKDGGFTARLVSANIGIILIMALSIFSFDISRFMGHLRIIGVILLFCLLADGVLLYYNQRRIQEQKYIQMIEQYVPIVEELISQVRARQHEFNNRIMSIESAVSSAATLEEAKENVAALMKGISLSPRDRDLLVCDSKIIAGMLYGKVKQAEFLDISIELDFQGLFKKSATPETEWIEVIGILLDNALEASSAGDTVYLKTRQEDRYLELTVWNPAAPLSNTEFMKLFGKGVTTKKDRSSHGFGLYNVLKLAERCHGKIVTRNETVGQKNYVVFGILLP</sequence>
<feature type="transmembrane region" description="Helical" evidence="1">
    <location>
        <begin position="81"/>
        <end position="99"/>
    </location>
</feature>
<dbReference type="EMBL" id="JACOPB010000003">
    <property type="protein sequence ID" value="MBC5708227.1"/>
    <property type="molecule type" value="Genomic_DNA"/>
</dbReference>
<dbReference type="InterPro" id="IPR003594">
    <property type="entry name" value="HATPase_dom"/>
</dbReference>
<feature type="transmembrane region" description="Helical" evidence="1">
    <location>
        <begin position="202"/>
        <end position="223"/>
    </location>
</feature>
<dbReference type="PANTHER" id="PTHR40448:SF1">
    <property type="entry name" value="TWO-COMPONENT SENSOR HISTIDINE KINASE"/>
    <property type="match status" value="1"/>
</dbReference>
<evidence type="ECO:0000259" key="2">
    <source>
        <dbReference type="SMART" id="SM00387"/>
    </source>
</evidence>
<dbReference type="SUPFAM" id="SSF55874">
    <property type="entry name" value="ATPase domain of HSP90 chaperone/DNA topoisomerase II/histidine kinase"/>
    <property type="match status" value="1"/>
</dbReference>
<keyword evidence="1" id="KW-0472">Membrane</keyword>
<accession>A0ABR7H4Y6</accession>
<dbReference type="Proteomes" id="UP000634672">
    <property type="component" value="Unassembled WGS sequence"/>
</dbReference>
<gene>
    <name evidence="3" type="ORF">H8S75_09720</name>
</gene>
<organism evidence="3 4">
    <name type="scientific">Hungatella hominis</name>
    <dbReference type="NCBI Taxonomy" id="2763050"/>
    <lineage>
        <taxon>Bacteria</taxon>
        <taxon>Bacillati</taxon>
        <taxon>Bacillota</taxon>
        <taxon>Clostridia</taxon>
        <taxon>Lachnospirales</taxon>
        <taxon>Lachnospiraceae</taxon>
        <taxon>Hungatella</taxon>
    </lineage>
</organism>
<feature type="domain" description="Histidine kinase/HSP90-like ATPase" evidence="2">
    <location>
        <begin position="337"/>
        <end position="445"/>
    </location>
</feature>
<proteinExistence type="predicted"/>
<evidence type="ECO:0000313" key="3">
    <source>
        <dbReference type="EMBL" id="MBC5708227.1"/>
    </source>
</evidence>
<evidence type="ECO:0000256" key="1">
    <source>
        <dbReference type="SAM" id="Phobius"/>
    </source>
</evidence>
<comment type="caution">
    <text evidence="3">The sequence shown here is derived from an EMBL/GenBank/DDBJ whole genome shotgun (WGS) entry which is preliminary data.</text>
</comment>
<keyword evidence="4" id="KW-1185">Reference proteome</keyword>
<feature type="transmembrane region" description="Helical" evidence="1">
    <location>
        <begin position="176"/>
        <end position="196"/>
    </location>
</feature>
<dbReference type="Gene3D" id="3.30.565.10">
    <property type="entry name" value="Histidine kinase-like ATPase, C-terminal domain"/>
    <property type="match status" value="1"/>
</dbReference>
<feature type="transmembrane region" description="Helical" evidence="1">
    <location>
        <begin position="106"/>
        <end position="128"/>
    </location>
</feature>